<dbReference type="AlphaFoldDB" id="A0AAV3UBR7"/>
<evidence type="ECO:0000313" key="3">
    <source>
        <dbReference type="Proteomes" id="UP001501729"/>
    </source>
</evidence>
<reference evidence="2 3" key="1">
    <citation type="journal article" date="2019" name="Int. J. Syst. Evol. Microbiol.">
        <title>The Global Catalogue of Microorganisms (GCM) 10K type strain sequencing project: providing services to taxonomists for standard genome sequencing and annotation.</title>
        <authorList>
            <consortium name="The Broad Institute Genomics Platform"/>
            <consortium name="The Broad Institute Genome Sequencing Center for Infectious Disease"/>
            <person name="Wu L."/>
            <person name="Ma J."/>
        </authorList>
    </citation>
    <scope>NUCLEOTIDE SEQUENCE [LARGE SCALE GENOMIC DNA]</scope>
    <source>
        <strain evidence="2 3">JCM 17504</strain>
    </source>
</reference>
<accession>A0AAV3UBR7</accession>
<evidence type="ECO:0000259" key="1">
    <source>
        <dbReference type="Pfam" id="PF24035"/>
    </source>
</evidence>
<dbReference type="Gene3D" id="1.10.10.10">
    <property type="entry name" value="Winged helix-like DNA-binding domain superfamily/Winged helix DNA-binding domain"/>
    <property type="match status" value="1"/>
</dbReference>
<sequence length="115" mass="13149">MSNNRFVLSDTDDALSSTPSAVFEVLQHPLRREVIRSLTEHDCPIELPELAESMFIDETASNDDMRQTVIELHHNHLPRLMDYGFIVYDAETNTVERTCDISALETSLPFDSRHS</sequence>
<dbReference type="RefSeq" id="WP_227775351.1">
    <property type="nucleotide sequence ID" value="NZ_BAABKX010000001.1"/>
</dbReference>
<comment type="caution">
    <text evidence="2">The sequence shown here is derived from an EMBL/GenBank/DDBJ whole genome shotgun (WGS) entry which is preliminary data.</text>
</comment>
<organism evidence="2 3">
    <name type="scientific">Haladaptatus pallidirubidus</name>
    <dbReference type="NCBI Taxonomy" id="1008152"/>
    <lineage>
        <taxon>Archaea</taxon>
        <taxon>Methanobacteriati</taxon>
        <taxon>Methanobacteriota</taxon>
        <taxon>Stenosarchaea group</taxon>
        <taxon>Halobacteria</taxon>
        <taxon>Halobacteriales</taxon>
        <taxon>Haladaptataceae</taxon>
        <taxon>Haladaptatus</taxon>
    </lineage>
</organism>
<dbReference type="InterPro" id="IPR036388">
    <property type="entry name" value="WH-like_DNA-bd_sf"/>
</dbReference>
<proteinExistence type="predicted"/>
<evidence type="ECO:0000313" key="2">
    <source>
        <dbReference type="EMBL" id="GAA5042302.1"/>
    </source>
</evidence>
<protein>
    <recommendedName>
        <fullName evidence="1">DUF7344 domain-containing protein</fullName>
    </recommendedName>
</protein>
<gene>
    <name evidence="2" type="ORF">GCM10025751_05520</name>
</gene>
<dbReference type="InterPro" id="IPR055768">
    <property type="entry name" value="DUF7344"/>
</dbReference>
<keyword evidence="3" id="KW-1185">Reference proteome</keyword>
<dbReference type="EMBL" id="BAABKX010000001">
    <property type="protein sequence ID" value="GAA5042302.1"/>
    <property type="molecule type" value="Genomic_DNA"/>
</dbReference>
<name>A0AAV3UBR7_9EURY</name>
<dbReference type="Pfam" id="PF24035">
    <property type="entry name" value="DUF7344"/>
    <property type="match status" value="1"/>
</dbReference>
<dbReference type="GeneID" id="68615242"/>
<dbReference type="Proteomes" id="UP001501729">
    <property type="component" value="Unassembled WGS sequence"/>
</dbReference>
<feature type="domain" description="DUF7344" evidence="1">
    <location>
        <begin position="23"/>
        <end position="96"/>
    </location>
</feature>